<keyword evidence="3" id="KW-1185">Reference proteome</keyword>
<feature type="compositionally biased region" description="Basic residues" evidence="1">
    <location>
        <begin position="407"/>
        <end position="419"/>
    </location>
</feature>
<feature type="compositionally biased region" description="Polar residues" evidence="1">
    <location>
        <begin position="340"/>
        <end position="353"/>
    </location>
</feature>
<evidence type="ECO:0000313" key="3">
    <source>
        <dbReference type="Proteomes" id="UP000012174"/>
    </source>
</evidence>
<sequence length="443" mass="50887">MEAGSEECPIKVEASPEPEPEPEHNYLPVDETPVHNSKSTPGKKQTAISWFRRLPPEIKISLLKCCISLEAEYSSLYDGHIHAGEEFWSHVQDLFNDMYHGCRLRNWWFVRDCVRETCKFRYALLLRGAPGTPCCPQNELESHIDDWNGIVARRYRQLSNPMTSDPVLQKRLIECCLHFKKKLMNSDEDAYAPDVTLWSAIVSRFNELVGGHILDDWESARTAVISICEPRYRMRLAGNLVAPKSDLDQAIDRWNRQLNRQQMSRALDASQSALWPIFQEKIKTTTERLVDEAIHKTNVTYIPRNLEEQQNLIARLGQLCKDTIKADREKIVRQLEDTTRPSSSTTGGHQHLNNTRKRKSRGDESDAGSGSKWDIGSDDDDDDDAGLLSKKHKHKRAVKQIADSPPKTKHKERHKRNPHKGSIERQLLALERRMHSIQAHLAQ</sequence>
<evidence type="ECO:0000256" key="1">
    <source>
        <dbReference type="SAM" id="MobiDB-lite"/>
    </source>
</evidence>
<dbReference type="AlphaFoldDB" id="M7SSA4"/>
<dbReference type="KEGG" id="ela:UCREL1_5611"/>
<dbReference type="HOGENOM" id="CLU_618243_0_0_1"/>
<dbReference type="OrthoDB" id="5106886at2759"/>
<dbReference type="Proteomes" id="UP000012174">
    <property type="component" value="Unassembled WGS sequence"/>
</dbReference>
<feature type="region of interest" description="Disordered" evidence="1">
    <location>
        <begin position="1"/>
        <end position="42"/>
    </location>
</feature>
<evidence type="ECO:0000313" key="2">
    <source>
        <dbReference type="EMBL" id="EMR67393.1"/>
    </source>
</evidence>
<dbReference type="EMBL" id="KB706451">
    <property type="protein sequence ID" value="EMR67393.1"/>
    <property type="molecule type" value="Genomic_DNA"/>
</dbReference>
<organism evidence="2 3">
    <name type="scientific">Eutypa lata (strain UCR-EL1)</name>
    <name type="common">Grapevine dieback disease fungus</name>
    <name type="synonym">Eutypa armeniacae</name>
    <dbReference type="NCBI Taxonomy" id="1287681"/>
    <lineage>
        <taxon>Eukaryota</taxon>
        <taxon>Fungi</taxon>
        <taxon>Dikarya</taxon>
        <taxon>Ascomycota</taxon>
        <taxon>Pezizomycotina</taxon>
        <taxon>Sordariomycetes</taxon>
        <taxon>Xylariomycetidae</taxon>
        <taxon>Xylariales</taxon>
        <taxon>Diatrypaceae</taxon>
        <taxon>Eutypa</taxon>
    </lineage>
</organism>
<proteinExistence type="predicted"/>
<protein>
    <submittedName>
        <fullName evidence="2">Uncharacterized protein</fullName>
    </submittedName>
</protein>
<feature type="region of interest" description="Disordered" evidence="1">
    <location>
        <begin position="335"/>
        <end position="423"/>
    </location>
</feature>
<accession>M7SSA4</accession>
<reference evidence="3" key="1">
    <citation type="journal article" date="2013" name="Genome Announc.">
        <title>Draft genome sequence of the grapevine dieback fungus Eutypa lata UCR-EL1.</title>
        <authorList>
            <person name="Blanco-Ulate B."/>
            <person name="Rolshausen P.E."/>
            <person name="Cantu D."/>
        </authorList>
    </citation>
    <scope>NUCLEOTIDE SEQUENCE [LARGE SCALE GENOMIC DNA]</scope>
    <source>
        <strain evidence="3">UCR-EL1</strain>
    </source>
</reference>
<feature type="compositionally biased region" description="Basic residues" evidence="1">
    <location>
        <begin position="389"/>
        <end position="398"/>
    </location>
</feature>
<gene>
    <name evidence="2" type="ORF">UCREL1_5611</name>
</gene>
<feature type="compositionally biased region" description="Acidic residues" evidence="1">
    <location>
        <begin position="376"/>
        <end position="385"/>
    </location>
</feature>
<name>M7SSA4_EUTLA</name>